<dbReference type="SUPFAM" id="SSF55961">
    <property type="entry name" value="Bet v1-like"/>
    <property type="match status" value="1"/>
</dbReference>
<accession>A0ABQ6MRU4</accession>
<keyword evidence="1" id="KW-0812">Transmembrane</keyword>
<feature type="domain" description="START" evidence="2">
    <location>
        <begin position="997"/>
        <end position="1127"/>
    </location>
</feature>
<dbReference type="Proteomes" id="UP001165060">
    <property type="component" value="Unassembled WGS sequence"/>
</dbReference>
<evidence type="ECO:0000256" key="1">
    <source>
        <dbReference type="SAM" id="Phobius"/>
    </source>
</evidence>
<proteinExistence type="predicted"/>
<dbReference type="CDD" id="cd00177">
    <property type="entry name" value="START"/>
    <property type="match status" value="1"/>
</dbReference>
<dbReference type="InterPro" id="IPR006869">
    <property type="entry name" value="DUF547"/>
</dbReference>
<gene>
    <name evidence="3" type="ORF">TeGR_g2377</name>
</gene>
<keyword evidence="1" id="KW-0472">Membrane</keyword>
<keyword evidence="4" id="KW-1185">Reference proteome</keyword>
<dbReference type="SUPFAM" id="SSF50729">
    <property type="entry name" value="PH domain-like"/>
    <property type="match status" value="1"/>
</dbReference>
<keyword evidence="1" id="KW-1133">Transmembrane helix</keyword>
<dbReference type="InterPro" id="IPR001849">
    <property type="entry name" value="PH_domain"/>
</dbReference>
<reference evidence="3 4" key="1">
    <citation type="journal article" date="2023" name="Commun. Biol.">
        <title>Genome analysis of Parmales, the sister group of diatoms, reveals the evolutionary specialization of diatoms from phago-mixotrophs to photoautotrophs.</title>
        <authorList>
            <person name="Ban H."/>
            <person name="Sato S."/>
            <person name="Yoshikawa S."/>
            <person name="Yamada K."/>
            <person name="Nakamura Y."/>
            <person name="Ichinomiya M."/>
            <person name="Sato N."/>
            <person name="Blanc-Mathieu R."/>
            <person name="Endo H."/>
            <person name="Kuwata A."/>
            <person name="Ogata H."/>
        </authorList>
    </citation>
    <scope>NUCLEOTIDE SEQUENCE [LARGE SCALE GENOMIC DNA]</scope>
</reference>
<dbReference type="InterPro" id="IPR013897">
    <property type="entry name" value="Duc1"/>
</dbReference>
<dbReference type="Gene3D" id="3.30.530.20">
    <property type="match status" value="1"/>
</dbReference>
<evidence type="ECO:0000313" key="3">
    <source>
        <dbReference type="EMBL" id="GMI31053.1"/>
    </source>
</evidence>
<dbReference type="Pfam" id="PF04784">
    <property type="entry name" value="DUF547"/>
    <property type="match status" value="1"/>
</dbReference>
<dbReference type="EMBL" id="BRYB01003130">
    <property type="protein sequence ID" value="GMI31053.1"/>
    <property type="molecule type" value="Genomic_DNA"/>
</dbReference>
<feature type="transmembrane region" description="Helical" evidence="1">
    <location>
        <begin position="1323"/>
        <end position="1346"/>
    </location>
</feature>
<sequence>MLDPKTLQSRFEFPPNSRRPVPIDSDLFSGHGLLLLRPQSPSDDPLYYDRMFQGRARKWEFQVQGRFKRKPEGVIYFGVQAGMNDKLLSLGLLTKSVSRAALSFSQRLNPAMHYSFGGNGEIPHMAFPLFTSMDEFVATAPSSTPPTMGVPFVEDKTNAKRRKGGHLEPDYDTSQTYSFSFHDQYLSLIRWKICNVPMMGDIDLRKIFFDKDLRFVFYEKPPAADLHVNSDLNYLIVINTHKVAEAELGRESEGEADDYGEESLLVFYDSLEVSAAPGWTPSGVDPLARCMAWVDVMSVNGWKERYFAFAVDDASTVFLSSSSFFSLFGAELKALASSTVRSASDTDVDRLSPPERMRRLMNSAVKTFQPEQMGILRKESVDARLFLQRNAGVTLGSYALAQKSPKAKVRQVTKAAHMLLSPARQGGQIIAGAITHPVTTTLHMATMSAKGVTMSAKGVKNVVQHPIATPVWASKNLMLKKNTEPILLEGVCARAICEAHLREEYLTVMDSELRFFDVSSNKTLRISIKGVLGCSSCDGPNFPGLHFFKVETLGREWYVMVETASDRDAWVSTIARLAKQNQTAPTEAEEEDDDVADEDVEYEEKERAAVGVGASSSFLHKSTLFKKQARLILNCRVFAFGEATVQDPLGLVEEAMVSLDACASAPTADEGGLVEFLNMTAALKRVNIHDLDVESGARVCFLLNLYHLMVNHALLLEGEERVSKQWFAHCNHICYQLGGDVFSLLELEQCIIRAGLCAPNRAQTKIRRKISTKIRSNFVRSWKQPASKYSFALTSVTDNRINFALNSGSTSNLGHVPVFRVKTLDAQLQRVAEEYCQSRCQVRREPDRLVMVVSEAFRWYRADFCSGDDESETADENQELFQAIIGLRGWDEADVEAVELAGFKTKMKFAAFQLNFRLLDLLATVNAGKEAGWTPCGYSDPTIKNGTTLCKKVSADNPVVLIRGQAIINNYTVKEALASQKSIKSTERLRTGLRATDPMNVDSYILEQIEGYEASPWDASPLCQITWAAFQAPGPIWTRDFCWLQYVDGATDSNGRPAAICACQSIPYDPCHNMEKSHSFVRGSICTTGYIYTEAPGNPGDGSPGDVMITYVVQVDPKGSLPRWLVNLVASDQGENAGRVKESTEELIEIVRKCNNSLKTSPDAPMRSLDLDSVLVYSGSPELISHTAEHDGVLECVVYPMKGATVNLEGSDYCADPSSDLAPMYSVPVTKGQQVTLEMKKKSSYSGRPFVHVQYHLRVRPTDAASAEAAAAASSSGKKDKRTMFQKMTGSAKKAKPEQQVRVVERVKVVEKVVHASKDDETAAWRSGFASAMLVVLVALAARFLLVGIMG</sequence>
<organism evidence="3 4">
    <name type="scientific">Tetraparma gracilis</name>
    <dbReference type="NCBI Taxonomy" id="2962635"/>
    <lineage>
        <taxon>Eukaryota</taxon>
        <taxon>Sar</taxon>
        <taxon>Stramenopiles</taxon>
        <taxon>Ochrophyta</taxon>
        <taxon>Bolidophyceae</taxon>
        <taxon>Parmales</taxon>
        <taxon>Triparmaceae</taxon>
        <taxon>Tetraparma</taxon>
    </lineage>
</organism>
<dbReference type="PROSITE" id="PS50848">
    <property type="entry name" value="START"/>
    <property type="match status" value="1"/>
</dbReference>
<comment type="caution">
    <text evidence="3">The sequence shown here is derived from an EMBL/GenBank/DDBJ whole genome shotgun (WGS) entry which is preliminary data.</text>
</comment>
<protein>
    <recommendedName>
        <fullName evidence="2">START domain-containing protein</fullName>
    </recommendedName>
</protein>
<dbReference type="InterPro" id="IPR002913">
    <property type="entry name" value="START_lipid-bd_dom"/>
</dbReference>
<name>A0ABQ6MRU4_9STRA</name>
<dbReference type="InterPro" id="IPR023393">
    <property type="entry name" value="START-like_dom_sf"/>
</dbReference>
<dbReference type="PANTHER" id="PTHR46361">
    <property type="entry name" value="ELECTRON CARRIER/ PROTEIN DISULFIDE OXIDOREDUCTASE"/>
    <property type="match status" value="1"/>
</dbReference>
<dbReference type="Pfam" id="PF01852">
    <property type="entry name" value="START"/>
    <property type="match status" value="1"/>
</dbReference>
<dbReference type="PANTHER" id="PTHR46361:SF3">
    <property type="entry name" value="ELECTRON CARRIER_ PROTEIN DISULFIDE OXIDOREDUCTASE"/>
    <property type="match status" value="1"/>
</dbReference>
<evidence type="ECO:0000313" key="4">
    <source>
        <dbReference type="Proteomes" id="UP001165060"/>
    </source>
</evidence>
<dbReference type="Pfam" id="PF08588">
    <property type="entry name" value="Duc1"/>
    <property type="match status" value="1"/>
</dbReference>
<evidence type="ECO:0000259" key="2">
    <source>
        <dbReference type="PROSITE" id="PS50848"/>
    </source>
</evidence>
<dbReference type="SMART" id="SM00233">
    <property type="entry name" value="PH"/>
    <property type="match status" value="1"/>
</dbReference>